<dbReference type="SUPFAM" id="SSF51246">
    <property type="entry name" value="Rudiment single hybrid motif"/>
    <property type="match status" value="1"/>
</dbReference>
<accession>A0ABX2YDX5</accession>
<dbReference type="PANTHER" id="PTHR43472:SF1">
    <property type="entry name" value="PHOSPHORIBOSYLAMINE--GLYCINE LIGASE, CHLOROPLASTIC"/>
    <property type="match status" value="1"/>
</dbReference>
<dbReference type="SUPFAM" id="SSF56059">
    <property type="entry name" value="Glutathione synthetase ATP-binding domain-like"/>
    <property type="match status" value="1"/>
</dbReference>
<dbReference type="InterPro" id="IPR000115">
    <property type="entry name" value="PRibGlycinamide_synth"/>
</dbReference>
<evidence type="ECO:0000256" key="6">
    <source>
        <dbReference type="ARBA" id="ARBA00022741"/>
    </source>
</evidence>
<evidence type="ECO:0000256" key="10">
    <source>
        <dbReference type="ARBA" id="ARBA00042242"/>
    </source>
</evidence>
<dbReference type="InterPro" id="IPR011761">
    <property type="entry name" value="ATP-grasp"/>
</dbReference>
<dbReference type="InterPro" id="IPR016185">
    <property type="entry name" value="PreATP-grasp_dom_sf"/>
</dbReference>
<evidence type="ECO:0000256" key="12">
    <source>
        <dbReference type="HAMAP-Rule" id="MF_00138"/>
    </source>
</evidence>
<evidence type="ECO:0000313" key="16">
    <source>
        <dbReference type="Proteomes" id="UP000093159"/>
    </source>
</evidence>
<keyword evidence="5 12" id="KW-0436">Ligase</keyword>
<dbReference type="SMART" id="SM01209">
    <property type="entry name" value="GARS_A"/>
    <property type="match status" value="1"/>
</dbReference>
<dbReference type="PROSITE" id="PS00184">
    <property type="entry name" value="GARS"/>
    <property type="match status" value="1"/>
</dbReference>
<evidence type="ECO:0000256" key="7">
    <source>
        <dbReference type="ARBA" id="ARBA00022755"/>
    </source>
</evidence>
<dbReference type="Pfam" id="PF01071">
    <property type="entry name" value="GARS_A"/>
    <property type="match status" value="1"/>
</dbReference>
<reference evidence="15 16" key="1">
    <citation type="submission" date="2015-05" db="EMBL/GenBank/DDBJ databases">
        <authorList>
            <person name="Rovetto F."/>
            <person name="Cocolin L."/>
            <person name="Illeghems K."/>
            <person name="Van Nieuwerburgh F."/>
            <person name="Houf K."/>
        </authorList>
    </citation>
    <scope>NUCLEOTIDE SEQUENCE [LARGE SCALE GENOMIC DNA]</scope>
    <source>
        <strain evidence="15 16">117434</strain>
    </source>
</reference>
<keyword evidence="16" id="KW-1185">Reference proteome</keyword>
<dbReference type="InterPro" id="IPR011054">
    <property type="entry name" value="Rudment_hybrid_motif"/>
</dbReference>
<dbReference type="HAMAP" id="MF_00138">
    <property type="entry name" value="GARS"/>
    <property type="match status" value="1"/>
</dbReference>
<name>A0ABX2YDX5_9BACT</name>
<dbReference type="InterPro" id="IPR013815">
    <property type="entry name" value="ATP_grasp_subdomain_1"/>
</dbReference>
<proteinExistence type="inferred from homology"/>
<evidence type="ECO:0000256" key="9">
    <source>
        <dbReference type="ARBA" id="ARBA00038345"/>
    </source>
</evidence>
<comment type="pathway">
    <text evidence="3 12">Purine metabolism; IMP biosynthesis via de novo pathway; N(1)-(5-phospho-D-ribosyl)glycinamide from 5-phospho-alpha-D-ribose 1-diphosphate: step 2/2.</text>
</comment>
<dbReference type="Pfam" id="PF02843">
    <property type="entry name" value="GARS_C"/>
    <property type="match status" value="1"/>
</dbReference>
<dbReference type="InterPro" id="IPR020561">
    <property type="entry name" value="PRibGlycinamid_synth_ATP-grasp"/>
</dbReference>
<evidence type="ECO:0000256" key="13">
    <source>
        <dbReference type="PROSITE-ProRule" id="PRU00409"/>
    </source>
</evidence>
<evidence type="ECO:0000256" key="1">
    <source>
        <dbReference type="ARBA" id="ARBA00001936"/>
    </source>
</evidence>
<keyword evidence="8 13" id="KW-0067">ATP-binding</keyword>
<dbReference type="InterPro" id="IPR037123">
    <property type="entry name" value="PRibGlycinamide_synth_C_sf"/>
</dbReference>
<organism evidence="15 16">
    <name type="scientific">Arcobacter porcinus</name>
    <dbReference type="NCBI Taxonomy" id="1935204"/>
    <lineage>
        <taxon>Bacteria</taxon>
        <taxon>Pseudomonadati</taxon>
        <taxon>Campylobacterota</taxon>
        <taxon>Epsilonproteobacteria</taxon>
        <taxon>Campylobacterales</taxon>
        <taxon>Arcobacteraceae</taxon>
        <taxon>Arcobacter</taxon>
    </lineage>
</organism>
<dbReference type="Gene3D" id="3.30.1490.20">
    <property type="entry name" value="ATP-grasp fold, A domain"/>
    <property type="match status" value="1"/>
</dbReference>
<dbReference type="GO" id="GO:0004637">
    <property type="term" value="F:phosphoribosylamine-glycine ligase activity"/>
    <property type="evidence" value="ECO:0007669"/>
    <property type="project" value="UniProtKB-EC"/>
</dbReference>
<keyword evidence="7 12" id="KW-0658">Purine biosynthesis</keyword>
<dbReference type="Gene3D" id="3.30.470.20">
    <property type="entry name" value="ATP-grasp fold, B domain"/>
    <property type="match status" value="1"/>
</dbReference>
<comment type="cofactor">
    <cofactor evidence="1">
        <name>Mn(2+)</name>
        <dbReference type="ChEBI" id="CHEBI:29035"/>
    </cofactor>
</comment>
<evidence type="ECO:0000256" key="2">
    <source>
        <dbReference type="ARBA" id="ARBA00001946"/>
    </source>
</evidence>
<sequence length="437" mass="47750">MINDYLGFIILKGFYMNILILGSGGREYSIGLALKKENSHKLYFMPGNGATSDLGENIDIKDYNKLATFAKENKIDLTIVGPEAPLVDGVVDIFKKENLVIFGPSKAAAQLEGSKAYMKNILKKYNIPTAGFIETSNKNEAYEFIDSMNNLPIVVKADGLCAGKGVIIAQSKEEAKQTVKDMLSGESFGEAGAKVVVEEFLDGYELSVFAICDGENYKVLPAAQDHKRVGDGDTGPNTGGMGAYAPTPLVDETIYKKIEERVIKPTLKGMQEEKAPFEGVLFIGVMVVKGEPIVLEYNVRFGDPECEILMPLIDSKVSELFYFGATKQLDKLEIKINNKFAVGVVMASENYPYSSSAPTIISLSNIVDEDLLNNSHISFAGVSRKDDKLMANGGRIAVCVGLGNSIKEARDRAYLLSSEINFDGKKFRNDIAYQALK</sequence>
<comment type="caution">
    <text evidence="15">The sequence shown here is derived from an EMBL/GenBank/DDBJ whole genome shotgun (WGS) entry which is preliminary data.</text>
</comment>
<comment type="catalytic activity">
    <reaction evidence="12">
        <text>5-phospho-beta-D-ribosylamine + glycine + ATP = N(1)-(5-phospho-beta-D-ribosyl)glycinamide + ADP + phosphate + H(+)</text>
        <dbReference type="Rhea" id="RHEA:17453"/>
        <dbReference type="ChEBI" id="CHEBI:15378"/>
        <dbReference type="ChEBI" id="CHEBI:30616"/>
        <dbReference type="ChEBI" id="CHEBI:43474"/>
        <dbReference type="ChEBI" id="CHEBI:57305"/>
        <dbReference type="ChEBI" id="CHEBI:58681"/>
        <dbReference type="ChEBI" id="CHEBI:143788"/>
        <dbReference type="ChEBI" id="CHEBI:456216"/>
        <dbReference type="EC" id="6.3.4.13"/>
    </reaction>
</comment>
<dbReference type="InterPro" id="IPR020559">
    <property type="entry name" value="PRibGlycinamide_synth_CS"/>
</dbReference>
<evidence type="ECO:0000256" key="4">
    <source>
        <dbReference type="ARBA" id="ARBA00013255"/>
    </source>
</evidence>
<dbReference type="InterPro" id="IPR020562">
    <property type="entry name" value="PRibGlycinamide_synth_N"/>
</dbReference>
<evidence type="ECO:0000259" key="14">
    <source>
        <dbReference type="PROSITE" id="PS50975"/>
    </source>
</evidence>
<dbReference type="SUPFAM" id="SSF52440">
    <property type="entry name" value="PreATP-grasp domain"/>
    <property type="match status" value="1"/>
</dbReference>
<dbReference type="Gene3D" id="3.90.600.10">
    <property type="entry name" value="Phosphoribosylglycinamide synthetase, C-terminal domain"/>
    <property type="match status" value="1"/>
</dbReference>
<keyword evidence="6 13" id="KW-0547">Nucleotide-binding</keyword>
<dbReference type="PANTHER" id="PTHR43472">
    <property type="entry name" value="PHOSPHORIBOSYLAMINE--GLYCINE LIGASE"/>
    <property type="match status" value="1"/>
</dbReference>
<dbReference type="Proteomes" id="UP000093159">
    <property type="component" value="Unassembled WGS sequence"/>
</dbReference>
<evidence type="ECO:0000256" key="8">
    <source>
        <dbReference type="ARBA" id="ARBA00022840"/>
    </source>
</evidence>
<evidence type="ECO:0000256" key="11">
    <source>
        <dbReference type="ARBA" id="ARBA00042864"/>
    </source>
</evidence>
<evidence type="ECO:0000256" key="3">
    <source>
        <dbReference type="ARBA" id="ARBA00005174"/>
    </source>
</evidence>
<gene>
    <name evidence="12 15" type="primary">purD</name>
    <name evidence="15" type="ORF">AAX28_00553</name>
</gene>
<dbReference type="Pfam" id="PF02844">
    <property type="entry name" value="GARS_N"/>
    <property type="match status" value="1"/>
</dbReference>
<feature type="domain" description="ATP-grasp" evidence="14">
    <location>
        <begin position="119"/>
        <end position="326"/>
    </location>
</feature>
<evidence type="ECO:0000256" key="5">
    <source>
        <dbReference type="ARBA" id="ARBA00022598"/>
    </source>
</evidence>
<dbReference type="Gene3D" id="3.40.50.20">
    <property type="match status" value="1"/>
</dbReference>
<comment type="cofactor">
    <cofactor evidence="2">
        <name>Mg(2+)</name>
        <dbReference type="ChEBI" id="CHEBI:18420"/>
    </cofactor>
</comment>
<dbReference type="InterPro" id="IPR020560">
    <property type="entry name" value="PRibGlycinamide_synth_C-dom"/>
</dbReference>
<protein>
    <recommendedName>
        <fullName evidence="4 12">Phosphoribosylamine--glycine ligase</fullName>
        <ecNumber evidence="4 12">6.3.4.13</ecNumber>
    </recommendedName>
    <alternativeName>
        <fullName evidence="12">GARS</fullName>
    </alternativeName>
    <alternativeName>
        <fullName evidence="10 12">Glycinamide ribonucleotide synthetase</fullName>
    </alternativeName>
    <alternativeName>
        <fullName evidence="11 12">Phosphoribosylglycinamide synthetase</fullName>
    </alternativeName>
</protein>
<evidence type="ECO:0000313" key="15">
    <source>
        <dbReference type="EMBL" id="OCL93013.1"/>
    </source>
</evidence>
<comment type="similarity">
    <text evidence="9 12">Belongs to the GARS family.</text>
</comment>
<dbReference type="PROSITE" id="PS50975">
    <property type="entry name" value="ATP_GRASP"/>
    <property type="match status" value="1"/>
</dbReference>
<dbReference type="EC" id="6.3.4.13" evidence="4 12"/>
<dbReference type="EMBL" id="LDIR01000001">
    <property type="protein sequence ID" value="OCL93013.1"/>
    <property type="molecule type" value="Genomic_DNA"/>
</dbReference>
<dbReference type="NCBIfam" id="TIGR00877">
    <property type="entry name" value="purD"/>
    <property type="match status" value="1"/>
</dbReference>
<dbReference type="SMART" id="SM01210">
    <property type="entry name" value="GARS_C"/>
    <property type="match status" value="1"/>
</dbReference>